<sequence length="256" mass="27606">MVKNSEADVTAAGPAETLVGMLDAIDTMPAAAALRARSYELLGTGSPIADVGCGPGRAVAELNERGRRAIGVDMNPEMIAIARRRWPDADFRTGDAGALPFEDGEVAGYRAEKVFHEIGDPARALEEARRVLTPGGHVVLIGQDWDALVIDSADPALTRTIVHARADLVPSPRAARGYRNLLRDAGFEDVHAEAHIGVFTGELMLPLLAGLARAVHESGVITRKQRDAWIAEQADRARFDRLFLAFPVFLAFGRRP</sequence>
<gene>
    <name evidence="2" type="ORF">Pmi06nite_72030</name>
</gene>
<evidence type="ECO:0000313" key="3">
    <source>
        <dbReference type="Proteomes" id="UP000650628"/>
    </source>
</evidence>
<reference evidence="2 3" key="1">
    <citation type="submission" date="2021-01" db="EMBL/GenBank/DDBJ databases">
        <title>Whole genome shotgun sequence of Planotetraspora mira NBRC 15435.</title>
        <authorList>
            <person name="Komaki H."/>
            <person name="Tamura T."/>
        </authorList>
    </citation>
    <scope>NUCLEOTIDE SEQUENCE [LARGE SCALE GENOMIC DNA]</scope>
    <source>
        <strain evidence="2 3">NBRC 15435</strain>
    </source>
</reference>
<dbReference type="InterPro" id="IPR029063">
    <property type="entry name" value="SAM-dependent_MTases_sf"/>
</dbReference>
<organism evidence="2 3">
    <name type="scientific">Planotetraspora mira</name>
    <dbReference type="NCBI Taxonomy" id="58121"/>
    <lineage>
        <taxon>Bacteria</taxon>
        <taxon>Bacillati</taxon>
        <taxon>Actinomycetota</taxon>
        <taxon>Actinomycetes</taxon>
        <taxon>Streptosporangiales</taxon>
        <taxon>Streptosporangiaceae</taxon>
        <taxon>Planotetraspora</taxon>
    </lineage>
</organism>
<dbReference type="AlphaFoldDB" id="A0A8J3TWH1"/>
<dbReference type="Pfam" id="PF08241">
    <property type="entry name" value="Methyltransf_11"/>
    <property type="match status" value="1"/>
</dbReference>
<dbReference type="GO" id="GO:0008757">
    <property type="term" value="F:S-adenosylmethionine-dependent methyltransferase activity"/>
    <property type="evidence" value="ECO:0007669"/>
    <property type="project" value="InterPro"/>
</dbReference>
<dbReference type="Proteomes" id="UP000650628">
    <property type="component" value="Unassembled WGS sequence"/>
</dbReference>
<dbReference type="Gene3D" id="3.40.50.150">
    <property type="entry name" value="Vaccinia Virus protein VP39"/>
    <property type="match status" value="1"/>
</dbReference>
<dbReference type="InterPro" id="IPR013216">
    <property type="entry name" value="Methyltransf_11"/>
</dbReference>
<evidence type="ECO:0000313" key="2">
    <source>
        <dbReference type="EMBL" id="GII33761.1"/>
    </source>
</evidence>
<proteinExistence type="predicted"/>
<accession>A0A8J3TWH1</accession>
<comment type="caution">
    <text evidence="2">The sequence shown here is derived from an EMBL/GenBank/DDBJ whole genome shotgun (WGS) entry which is preliminary data.</text>
</comment>
<feature type="domain" description="Methyltransferase type 11" evidence="1">
    <location>
        <begin position="50"/>
        <end position="140"/>
    </location>
</feature>
<dbReference type="EMBL" id="BOOO01000042">
    <property type="protein sequence ID" value="GII33761.1"/>
    <property type="molecule type" value="Genomic_DNA"/>
</dbReference>
<keyword evidence="2" id="KW-0489">Methyltransferase</keyword>
<dbReference type="GO" id="GO:0032259">
    <property type="term" value="P:methylation"/>
    <property type="evidence" value="ECO:0007669"/>
    <property type="project" value="UniProtKB-KW"/>
</dbReference>
<dbReference type="CDD" id="cd02440">
    <property type="entry name" value="AdoMet_MTases"/>
    <property type="match status" value="1"/>
</dbReference>
<evidence type="ECO:0000259" key="1">
    <source>
        <dbReference type="Pfam" id="PF08241"/>
    </source>
</evidence>
<dbReference type="SUPFAM" id="SSF53335">
    <property type="entry name" value="S-adenosyl-L-methionine-dependent methyltransferases"/>
    <property type="match status" value="1"/>
</dbReference>
<keyword evidence="2" id="KW-0808">Transferase</keyword>
<dbReference type="RefSeq" id="WP_203957585.1">
    <property type="nucleotide sequence ID" value="NZ_BOOO01000042.1"/>
</dbReference>
<protein>
    <submittedName>
        <fullName evidence="2">Methyltransferase</fullName>
    </submittedName>
</protein>
<keyword evidence="3" id="KW-1185">Reference proteome</keyword>
<dbReference type="PANTHER" id="PTHR43591">
    <property type="entry name" value="METHYLTRANSFERASE"/>
    <property type="match status" value="1"/>
</dbReference>
<name>A0A8J3TWH1_9ACTN</name>